<reference evidence="2 3" key="1">
    <citation type="submission" date="2017-08" db="EMBL/GenBank/DDBJ databases">
        <title>Acidophilic green algal genome provides insights into adaptation to an acidic environment.</title>
        <authorList>
            <person name="Hirooka S."/>
            <person name="Hirose Y."/>
            <person name="Kanesaki Y."/>
            <person name="Higuchi S."/>
            <person name="Fujiwara T."/>
            <person name="Onuma R."/>
            <person name="Era A."/>
            <person name="Ohbayashi R."/>
            <person name="Uzuka A."/>
            <person name="Nozaki H."/>
            <person name="Yoshikawa H."/>
            <person name="Miyagishima S.Y."/>
        </authorList>
    </citation>
    <scope>NUCLEOTIDE SEQUENCE [LARGE SCALE GENOMIC DNA]</scope>
    <source>
        <strain evidence="2 3">NIES-2499</strain>
    </source>
</reference>
<name>A0A250X0L6_9CHLO</name>
<dbReference type="PANTHER" id="PTHR31268">
    <property type="match status" value="1"/>
</dbReference>
<dbReference type="Pfam" id="PF05691">
    <property type="entry name" value="Raffinose_syn"/>
    <property type="match status" value="1"/>
</dbReference>
<dbReference type="EMBL" id="BEGY01000018">
    <property type="protein sequence ID" value="GAX76621.1"/>
    <property type="molecule type" value="Genomic_DNA"/>
</dbReference>
<sequence length="241" mass="26231">MLKRFSSTASRFGPVKQSGSHLEIILKSPRKYLNPTSYQTPFAQGVLFNKPNRKQGLTASVVTSGPGQPVTSQLAMEQNTDGIHRSRLEGSLPLQFKLGAVVSDRFGVLIDSLPAGAFSSPDPSNEDGGLVLGFNAGQGEESLLDIRIGQLNVQRMLVCARCKLWWMTPEWRTSTLKLPPETQFLLAELAPTTSTRLEGQDHGILVLNNTSSKRGQSAGAHYALLLPLIDGDFRCTLRAGR</sequence>
<gene>
    <name evidence="2" type="ORF">CEUSTIGMA_g4067.t1</name>
</gene>
<organism evidence="2 3">
    <name type="scientific">Chlamydomonas eustigma</name>
    <dbReference type="NCBI Taxonomy" id="1157962"/>
    <lineage>
        <taxon>Eukaryota</taxon>
        <taxon>Viridiplantae</taxon>
        <taxon>Chlorophyta</taxon>
        <taxon>core chlorophytes</taxon>
        <taxon>Chlorophyceae</taxon>
        <taxon>CS clade</taxon>
        <taxon>Chlamydomonadales</taxon>
        <taxon>Chlamydomonadaceae</taxon>
        <taxon>Chlamydomonas</taxon>
    </lineage>
</organism>
<dbReference type="PANTHER" id="PTHR31268:SF32">
    <property type="entry name" value="GALACTINOL--SUCROSE GALACTOSYLTRANSFERASE 2-RELATED"/>
    <property type="match status" value="1"/>
</dbReference>
<dbReference type="InterPro" id="IPR008811">
    <property type="entry name" value="Glycosyl_hydrolases_36"/>
</dbReference>
<evidence type="ECO:0000256" key="1">
    <source>
        <dbReference type="ARBA" id="ARBA00023277"/>
    </source>
</evidence>
<proteinExistence type="predicted"/>
<keyword evidence="1" id="KW-0119">Carbohydrate metabolism</keyword>
<evidence type="ECO:0000313" key="2">
    <source>
        <dbReference type="EMBL" id="GAX76621.1"/>
    </source>
</evidence>
<accession>A0A250X0L6</accession>
<evidence type="ECO:0000313" key="3">
    <source>
        <dbReference type="Proteomes" id="UP000232323"/>
    </source>
</evidence>
<dbReference type="Proteomes" id="UP000232323">
    <property type="component" value="Unassembled WGS sequence"/>
</dbReference>
<comment type="caution">
    <text evidence="2">The sequence shown here is derived from an EMBL/GenBank/DDBJ whole genome shotgun (WGS) entry which is preliminary data.</text>
</comment>
<keyword evidence="3" id="KW-1185">Reference proteome</keyword>
<protein>
    <submittedName>
        <fullName evidence="2">Uncharacterized protein</fullName>
    </submittedName>
</protein>
<dbReference type="OrthoDB" id="4664297at2759"/>
<dbReference type="AlphaFoldDB" id="A0A250X0L6"/>